<feature type="region of interest" description="Disordered" evidence="1">
    <location>
        <begin position="77"/>
        <end position="98"/>
    </location>
</feature>
<evidence type="ECO:0000259" key="2">
    <source>
        <dbReference type="PROSITE" id="PS50076"/>
    </source>
</evidence>
<dbReference type="InterPro" id="IPR036869">
    <property type="entry name" value="J_dom_sf"/>
</dbReference>
<dbReference type="InterPro" id="IPR001623">
    <property type="entry name" value="DnaJ_domain"/>
</dbReference>
<gene>
    <name evidence="3" type="ORF">BJ554DRAFT_3387</name>
</gene>
<organism evidence="3 4">
    <name type="scientific">Olpidium bornovanus</name>
    <dbReference type="NCBI Taxonomy" id="278681"/>
    <lineage>
        <taxon>Eukaryota</taxon>
        <taxon>Fungi</taxon>
        <taxon>Fungi incertae sedis</taxon>
        <taxon>Olpidiomycota</taxon>
        <taxon>Olpidiomycotina</taxon>
        <taxon>Olpidiomycetes</taxon>
        <taxon>Olpidiales</taxon>
        <taxon>Olpidiaceae</taxon>
        <taxon>Olpidium</taxon>
    </lineage>
</organism>
<dbReference type="EMBL" id="JAEFCI010011181">
    <property type="protein sequence ID" value="KAG5456772.1"/>
    <property type="molecule type" value="Genomic_DNA"/>
</dbReference>
<feature type="domain" description="J" evidence="2">
    <location>
        <begin position="138"/>
        <end position="220"/>
    </location>
</feature>
<feature type="non-terminal residue" evidence="3">
    <location>
        <position position="1"/>
    </location>
</feature>
<accession>A0A8H8DG95</accession>
<sequence>RGKAFPGFFFTRACAAQRGARPFFFRPRARGAGNPSRKGDRSFPHVARGSQEWPRGRRMLLAAHLRLRQSPAAAAAARAAGEKNRAPQHLSAGAGRFPAAPPSAFAACRPRPAGRRAFATTGRRAAQDAGDPFRPPVNPFAALGLPMSASKPEVKRRYYEIAKECHPDTAALHGGGGSAPGGTKTDSRRFLRAKTAYEMIVHQNWRPEPQLVRSANGYYTFRWPAEGCASPGDMKAQRVAAYSARWDPPTTRWWDAGEERRKKFCEDMASRTMEKTIYDPLQRFWRSWRRLRPDPEATARGEVAEVAPPEWWLRFLRSVLVHADGSGFGLAYFCLFAALMAASATHLALPGGPPSSHLAGGDVKGRWVLVPAFVAKRIYPDLKPGDYIVMQPRAGGTPRGPL</sequence>
<protein>
    <recommendedName>
        <fullName evidence="2">J domain-containing protein</fullName>
    </recommendedName>
</protein>
<evidence type="ECO:0000256" key="1">
    <source>
        <dbReference type="SAM" id="MobiDB-lite"/>
    </source>
</evidence>
<proteinExistence type="predicted"/>
<comment type="caution">
    <text evidence="3">The sequence shown here is derived from an EMBL/GenBank/DDBJ whole genome shotgun (WGS) entry which is preliminary data.</text>
</comment>
<dbReference type="AlphaFoldDB" id="A0A8H8DG95"/>
<keyword evidence="4" id="KW-1185">Reference proteome</keyword>
<reference evidence="3 4" key="1">
    <citation type="journal article" name="Sci. Rep.">
        <title>Genome-scale phylogenetic analyses confirm Olpidium as the closest living zoosporic fungus to the non-flagellated, terrestrial fungi.</title>
        <authorList>
            <person name="Chang Y."/>
            <person name="Rochon D."/>
            <person name="Sekimoto S."/>
            <person name="Wang Y."/>
            <person name="Chovatia M."/>
            <person name="Sandor L."/>
            <person name="Salamov A."/>
            <person name="Grigoriev I.V."/>
            <person name="Stajich J.E."/>
            <person name="Spatafora J.W."/>
        </authorList>
    </citation>
    <scope>NUCLEOTIDE SEQUENCE [LARGE SCALE GENOMIC DNA]</scope>
    <source>
        <strain evidence="3">S191</strain>
    </source>
</reference>
<evidence type="ECO:0000313" key="4">
    <source>
        <dbReference type="Proteomes" id="UP000673691"/>
    </source>
</evidence>
<evidence type="ECO:0000313" key="3">
    <source>
        <dbReference type="EMBL" id="KAG5456772.1"/>
    </source>
</evidence>
<dbReference type="CDD" id="cd06257">
    <property type="entry name" value="DnaJ"/>
    <property type="match status" value="1"/>
</dbReference>
<dbReference type="Proteomes" id="UP000673691">
    <property type="component" value="Unassembled WGS sequence"/>
</dbReference>
<dbReference type="OrthoDB" id="10250354at2759"/>
<dbReference type="Gene3D" id="1.10.287.110">
    <property type="entry name" value="DnaJ domain"/>
    <property type="match status" value="1"/>
</dbReference>
<name>A0A8H8DG95_9FUNG</name>
<dbReference type="PROSITE" id="PS50076">
    <property type="entry name" value="DNAJ_2"/>
    <property type="match status" value="1"/>
</dbReference>
<dbReference type="SUPFAM" id="SSF46565">
    <property type="entry name" value="Chaperone J-domain"/>
    <property type="match status" value="1"/>
</dbReference>
<feature type="region of interest" description="Disordered" evidence="1">
    <location>
        <begin position="26"/>
        <end position="51"/>
    </location>
</feature>